<gene>
    <name evidence="1" type="ORF">SO802_009543</name>
</gene>
<keyword evidence="2" id="KW-1185">Reference proteome</keyword>
<comment type="caution">
    <text evidence="1">The sequence shown here is derived from an EMBL/GenBank/DDBJ whole genome shotgun (WGS) entry which is preliminary data.</text>
</comment>
<evidence type="ECO:0000313" key="2">
    <source>
        <dbReference type="Proteomes" id="UP001459277"/>
    </source>
</evidence>
<organism evidence="1 2">
    <name type="scientific">Lithocarpus litseifolius</name>
    <dbReference type="NCBI Taxonomy" id="425828"/>
    <lineage>
        <taxon>Eukaryota</taxon>
        <taxon>Viridiplantae</taxon>
        <taxon>Streptophyta</taxon>
        <taxon>Embryophyta</taxon>
        <taxon>Tracheophyta</taxon>
        <taxon>Spermatophyta</taxon>
        <taxon>Magnoliopsida</taxon>
        <taxon>eudicotyledons</taxon>
        <taxon>Gunneridae</taxon>
        <taxon>Pentapetalae</taxon>
        <taxon>rosids</taxon>
        <taxon>fabids</taxon>
        <taxon>Fagales</taxon>
        <taxon>Fagaceae</taxon>
        <taxon>Lithocarpus</taxon>
    </lineage>
</organism>
<dbReference type="AlphaFoldDB" id="A0AAW2DG16"/>
<sequence length="51" mass="5492">MDQLELPVPTPVTIPTSQPSLNLYHLKLPRTTASITIALILASTASTYAEI</sequence>
<proteinExistence type="predicted"/>
<dbReference type="EMBL" id="JAZDWU010000003">
    <property type="protein sequence ID" value="KAL0008041.1"/>
    <property type="molecule type" value="Genomic_DNA"/>
</dbReference>
<name>A0AAW2DG16_9ROSI</name>
<dbReference type="Proteomes" id="UP001459277">
    <property type="component" value="Unassembled WGS sequence"/>
</dbReference>
<reference evidence="1 2" key="1">
    <citation type="submission" date="2024-01" db="EMBL/GenBank/DDBJ databases">
        <title>A telomere-to-telomere, gap-free genome of sweet tea (Lithocarpus litseifolius).</title>
        <authorList>
            <person name="Zhou J."/>
        </authorList>
    </citation>
    <scope>NUCLEOTIDE SEQUENCE [LARGE SCALE GENOMIC DNA]</scope>
    <source>
        <strain evidence="1">Zhou-2022a</strain>
        <tissue evidence="1">Leaf</tissue>
    </source>
</reference>
<protein>
    <submittedName>
        <fullName evidence="1">Uncharacterized protein</fullName>
    </submittedName>
</protein>
<evidence type="ECO:0000313" key="1">
    <source>
        <dbReference type="EMBL" id="KAL0008041.1"/>
    </source>
</evidence>
<accession>A0AAW2DG16</accession>